<dbReference type="Pfam" id="PF11464">
    <property type="entry name" value="Rbsn"/>
    <property type="match status" value="1"/>
</dbReference>
<evidence type="ECO:0000256" key="3">
    <source>
        <dbReference type="ARBA" id="ARBA00022833"/>
    </source>
</evidence>
<dbReference type="SUPFAM" id="SSF57903">
    <property type="entry name" value="FYVE/PHD zinc finger"/>
    <property type="match status" value="1"/>
</dbReference>
<dbReference type="Pfam" id="PF01363">
    <property type="entry name" value="FYVE"/>
    <property type="match status" value="1"/>
</dbReference>
<organism evidence="6 7">
    <name type="scientific">Cichlidogyrus casuarinus</name>
    <dbReference type="NCBI Taxonomy" id="1844966"/>
    <lineage>
        <taxon>Eukaryota</taxon>
        <taxon>Metazoa</taxon>
        <taxon>Spiralia</taxon>
        <taxon>Lophotrochozoa</taxon>
        <taxon>Platyhelminthes</taxon>
        <taxon>Monogenea</taxon>
        <taxon>Monopisthocotylea</taxon>
        <taxon>Dactylogyridea</taxon>
        <taxon>Ancyrocephalidae</taxon>
        <taxon>Cichlidogyrus</taxon>
    </lineage>
</organism>
<name>A0ABD2QLV8_9PLAT</name>
<feature type="domain" description="Rabenosyn Rab binding" evidence="5">
    <location>
        <begin position="345"/>
        <end position="383"/>
    </location>
</feature>
<dbReference type="AlphaFoldDB" id="A0ABD2QLV8"/>
<keyword evidence="2" id="KW-0863">Zinc-finger</keyword>
<dbReference type="InterPro" id="IPR021565">
    <property type="entry name" value="Rbsn_Rab-bd"/>
</dbReference>
<dbReference type="Gene3D" id="4.10.860.20">
    <property type="entry name" value="Rabenosyn, Rab binding domain"/>
    <property type="match status" value="1"/>
</dbReference>
<gene>
    <name evidence="6" type="primary">ZFYVE20</name>
    <name evidence="6" type="ORF">Ciccas_000808</name>
</gene>
<dbReference type="Gene3D" id="3.30.40.10">
    <property type="entry name" value="Zinc/RING finger domain, C3HC4 (zinc finger)"/>
    <property type="match status" value="1"/>
</dbReference>
<protein>
    <submittedName>
        <fullName evidence="6">Rabenosyn-5</fullName>
    </submittedName>
</protein>
<reference evidence="6 7" key="1">
    <citation type="submission" date="2024-11" db="EMBL/GenBank/DDBJ databases">
        <title>Adaptive evolution of stress response genes in parasites aligns with host niche diversity.</title>
        <authorList>
            <person name="Hahn C."/>
            <person name="Resl P."/>
        </authorList>
    </citation>
    <scope>NUCLEOTIDE SEQUENCE [LARGE SCALE GENOMIC DNA]</scope>
    <source>
        <strain evidence="6">EGGRZ-B1_66</strain>
        <tissue evidence="6">Body</tissue>
    </source>
</reference>
<dbReference type="Proteomes" id="UP001626550">
    <property type="component" value="Unassembled WGS sequence"/>
</dbReference>
<evidence type="ECO:0000313" key="6">
    <source>
        <dbReference type="EMBL" id="KAL3320509.1"/>
    </source>
</evidence>
<keyword evidence="3" id="KW-0862">Zinc</keyword>
<evidence type="ECO:0000259" key="5">
    <source>
        <dbReference type="Pfam" id="PF11464"/>
    </source>
</evidence>
<dbReference type="EMBL" id="JBJKFK010000047">
    <property type="protein sequence ID" value="KAL3320509.1"/>
    <property type="molecule type" value="Genomic_DNA"/>
</dbReference>
<dbReference type="InterPro" id="IPR052727">
    <property type="entry name" value="Rab4/Rab5_effector"/>
</dbReference>
<evidence type="ECO:0000313" key="7">
    <source>
        <dbReference type="Proteomes" id="UP001626550"/>
    </source>
</evidence>
<dbReference type="GO" id="GO:0008270">
    <property type="term" value="F:zinc ion binding"/>
    <property type="evidence" value="ECO:0007669"/>
    <property type="project" value="UniProtKB-KW"/>
</dbReference>
<dbReference type="InterPro" id="IPR011011">
    <property type="entry name" value="Znf_FYVE_PHD"/>
</dbReference>
<evidence type="ECO:0000259" key="4">
    <source>
        <dbReference type="Pfam" id="PF01363"/>
    </source>
</evidence>
<dbReference type="InterPro" id="IPR013083">
    <property type="entry name" value="Znf_RING/FYVE/PHD"/>
</dbReference>
<proteinExistence type="predicted"/>
<dbReference type="PANTHER" id="PTHR13510:SF44">
    <property type="entry name" value="RABENOSYN-5"/>
    <property type="match status" value="1"/>
</dbReference>
<dbReference type="InterPro" id="IPR036531">
    <property type="entry name" value="Rbsn_Rab-bd_sf"/>
</dbReference>
<evidence type="ECO:0000256" key="2">
    <source>
        <dbReference type="ARBA" id="ARBA00022771"/>
    </source>
</evidence>
<dbReference type="PANTHER" id="PTHR13510">
    <property type="entry name" value="FYVE-FINGER-CONTAINING RAB5 EFFECTOR PROTEIN RABENOSYN-5-RELATED"/>
    <property type="match status" value="1"/>
</dbReference>
<feature type="domain" description="FYVE zinc finger" evidence="4">
    <location>
        <begin position="15"/>
        <end position="114"/>
    </location>
</feature>
<comment type="caution">
    <text evidence="6">The sequence shown here is derived from an EMBL/GenBank/DDBJ whole genome shotgun (WGS) entry which is preliminary data.</text>
</comment>
<accession>A0ABD2QLV8</accession>
<keyword evidence="1" id="KW-0479">Metal-binding</keyword>
<dbReference type="SUPFAM" id="SSF140125">
    <property type="entry name" value="Rabenosyn-5 Rab-binding domain-like"/>
    <property type="match status" value="1"/>
</dbReference>
<evidence type="ECO:0000256" key="1">
    <source>
        <dbReference type="ARBA" id="ARBA00022723"/>
    </source>
</evidence>
<dbReference type="InterPro" id="IPR000306">
    <property type="entry name" value="Znf_FYVE"/>
</dbReference>
<sequence length="392" mass="45102">MLTNHINRILDTDVVYRRKHHCRLCGFIMCADCSLMIDENEITAALKQIQANSFEFTLRNEFENALYHSDRKFSTSDEPSDVLSQGSDTDASFKVTFSRKYGYLLRVCTYCKDLIVKKVRMSQKPPTDPPLVQLYQSLQKRIAQICEDMPLYLEMQQSISLGESKFSLDIAKQIRLDLFQNMQAVDKSNLEIDKLINEHTNLPSTSQTHPPQGQVSIKLMKTIYLRTKRFLQTNLPSLRVLPTDEEFKLLVEKRKKEDAKKWDEADKQTAHYARQALEKTRKIDIESMLDKFGSLLGDQRQERPSNSASTVSMGATWMPDSQSALIKDFSKFGIEDMRQDPELVILLQQIELVAGYLDQAREAGHSDDDIKPLRENLTELQKALSHRLTTIS</sequence>
<keyword evidence="7" id="KW-1185">Reference proteome</keyword>